<feature type="domain" description="Transposase IS204/IS1001/IS1096/IS1165 DDE" evidence="1">
    <location>
        <begin position="69"/>
        <end position="272"/>
    </location>
</feature>
<dbReference type="Pfam" id="PF13542">
    <property type="entry name" value="HTH_Tnp_ISL3"/>
    <property type="match status" value="1"/>
</dbReference>
<dbReference type="PANTHER" id="PTHR33498:SF1">
    <property type="entry name" value="TRANSPOSASE FOR INSERTION SEQUENCE ELEMENT IS1557"/>
    <property type="match status" value="1"/>
</dbReference>
<organism evidence="3">
    <name type="scientific">hydrothermal vent metagenome</name>
    <dbReference type="NCBI Taxonomy" id="652676"/>
    <lineage>
        <taxon>unclassified sequences</taxon>
        <taxon>metagenomes</taxon>
        <taxon>ecological metagenomes</taxon>
    </lineage>
</organism>
<dbReference type="InterPro" id="IPR047951">
    <property type="entry name" value="Transpos_ISL3"/>
</dbReference>
<protein>
    <submittedName>
        <fullName evidence="3">Uncharacterized protein</fullName>
    </submittedName>
</protein>
<feature type="domain" description="Transposase IS204/IS1001/IS1096/IS1165 helix-turn-helix" evidence="2">
    <location>
        <begin position="4"/>
        <end position="51"/>
    </location>
</feature>
<dbReference type="PANTHER" id="PTHR33498">
    <property type="entry name" value="TRANSPOSASE FOR INSERTION SEQUENCE ELEMENT IS1557"/>
    <property type="match status" value="1"/>
</dbReference>
<reference evidence="3" key="1">
    <citation type="submission" date="2018-06" db="EMBL/GenBank/DDBJ databases">
        <authorList>
            <person name="Zhirakovskaya E."/>
        </authorList>
    </citation>
    <scope>NUCLEOTIDE SEQUENCE</scope>
</reference>
<evidence type="ECO:0000259" key="2">
    <source>
        <dbReference type="Pfam" id="PF13542"/>
    </source>
</evidence>
<proteinExistence type="predicted"/>
<name>A0A3B0YF41_9ZZZZ</name>
<dbReference type="InterPro" id="IPR032877">
    <property type="entry name" value="Transposase_HTH"/>
</dbReference>
<dbReference type="NCBIfam" id="NF033550">
    <property type="entry name" value="transpos_ISL3"/>
    <property type="match status" value="1"/>
</dbReference>
<dbReference type="AlphaFoldDB" id="A0A3B0YF41"/>
<evidence type="ECO:0000259" key="1">
    <source>
        <dbReference type="Pfam" id="PF01610"/>
    </source>
</evidence>
<dbReference type="InterPro" id="IPR002560">
    <property type="entry name" value="Transposase_DDE"/>
</dbReference>
<evidence type="ECO:0000313" key="3">
    <source>
        <dbReference type="EMBL" id="VAW79518.1"/>
    </source>
</evidence>
<accession>A0A3B0YF41</accession>
<dbReference type="Pfam" id="PF01610">
    <property type="entry name" value="DDE_Tnp_ISL3"/>
    <property type="match status" value="1"/>
</dbReference>
<dbReference type="EMBL" id="UOFN01000113">
    <property type="protein sequence ID" value="VAW79518.1"/>
    <property type="molecule type" value="Genomic_DNA"/>
</dbReference>
<gene>
    <name evidence="3" type="ORF">MNBD_GAMMA15-1220</name>
</gene>
<sequence length="292" mass="34391">MHVEHLDWLAKNPRYTQRFALHVGQLCRDMPNKIVAEMERLHHSTVKDLDKLYMQKQVDLAGLPAPRAIGIDEISIRKGHNYRVIVSDLERGRPIWVGGEGRKEADIDLFFKALGKKKSARIELAAMDMWKAFRNSVMKNAPKARIIFDKFHIMRHLSKALDEVRRREYKRLSGKDRNYIKGQRYTLLSHRENLSLDGKRALKKLLQANRRLNTAYVLKESFGQLWDYRTERGARAFFERWKDSLKWQRLEPYRKFAELIESHWEGIASYCHPDNKVPVCQPDPIHSLFGIT</sequence>